<dbReference type="GO" id="GO:0005524">
    <property type="term" value="F:ATP binding"/>
    <property type="evidence" value="ECO:0007669"/>
    <property type="project" value="UniProtKB-KW"/>
</dbReference>
<dbReference type="NCBIfam" id="TIGR01613">
    <property type="entry name" value="primase_Cterm"/>
    <property type="match status" value="1"/>
</dbReference>
<evidence type="ECO:0000256" key="2">
    <source>
        <dbReference type="ARBA" id="ARBA00022801"/>
    </source>
</evidence>
<dbReference type="Pfam" id="PF03288">
    <property type="entry name" value="Pox_D5"/>
    <property type="match status" value="1"/>
</dbReference>
<dbReference type="PANTHER" id="PTHR35372:SF2">
    <property type="entry name" value="SF3 HELICASE DOMAIN-CONTAINING PROTEIN"/>
    <property type="match status" value="1"/>
</dbReference>
<dbReference type="GO" id="GO:0004386">
    <property type="term" value="F:helicase activity"/>
    <property type="evidence" value="ECO:0007669"/>
    <property type="project" value="UniProtKB-KW"/>
</dbReference>
<dbReference type="InterPro" id="IPR006500">
    <property type="entry name" value="Helicase_put_C_phage/plasmid"/>
</dbReference>
<keyword evidence="2" id="KW-0378">Hydrolase</keyword>
<dbReference type="Pfam" id="PF19263">
    <property type="entry name" value="DUF5906"/>
    <property type="match status" value="1"/>
</dbReference>
<dbReference type="GO" id="GO:0016787">
    <property type="term" value="F:hydrolase activity"/>
    <property type="evidence" value="ECO:0007669"/>
    <property type="project" value="UniProtKB-KW"/>
</dbReference>
<dbReference type="InterPro" id="IPR045455">
    <property type="entry name" value="NrS-1_pol-like_helicase"/>
</dbReference>
<dbReference type="Pfam" id="PF08706">
    <property type="entry name" value="D5_N"/>
    <property type="match status" value="1"/>
</dbReference>
<dbReference type="InterPro" id="IPR014015">
    <property type="entry name" value="Helicase_SF3_DNA-vir"/>
</dbReference>
<evidence type="ECO:0000256" key="1">
    <source>
        <dbReference type="ARBA" id="ARBA00022741"/>
    </source>
</evidence>
<name>A0A8S5QD44_9CAUD</name>
<dbReference type="SMART" id="SM00885">
    <property type="entry name" value="D5_N"/>
    <property type="match status" value="1"/>
</dbReference>
<dbReference type="InterPro" id="IPR014818">
    <property type="entry name" value="Phage/plasmid_primase_P4_C"/>
</dbReference>
<proteinExistence type="predicted"/>
<evidence type="ECO:0000313" key="6">
    <source>
        <dbReference type="EMBL" id="DAE16771.1"/>
    </source>
</evidence>
<dbReference type="SMART" id="SM00942">
    <property type="entry name" value="PriCT_1"/>
    <property type="match status" value="1"/>
</dbReference>
<keyword evidence="4" id="KW-0067">ATP-binding</keyword>
<dbReference type="SUPFAM" id="SSF52540">
    <property type="entry name" value="P-loop containing nucleoside triphosphate hydrolases"/>
    <property type="match status" value="1"/>
</dbReference>
<dbReference type="InterPro" id="IPR051620">
    <property type="entry name" value="ORF904-like_C"/>
</dbReference>
<dbReference type="PANTHER" id="PTHR35372">
    <property type="entry name" value="ATP BINDING PROTEIN-RELATED"/>
    <property type="match status" value="1"/>
</dbReference>
<reference evidence="6" key="1">
    <citation type="journal article" date="2021" name="Proc. Natl. Acad. Sci. U.S.A.">
        <title>A Catalog of Tens of Thousands of Viruses from Human Metagenomes Reveals Hidden Associations with Chronic Diseases.</title>
        <authorList>
            <person name="Tisza M.J."/>
            <person name="Buck C.B."/>
        </authorList>
    </citation>
    <scope>NUCLEOTIDE SEQUENCE</scope>
    <source>
        <strain evidence="6">CtVii20</strain>
    </source>
</reference>
<keyword evidence="3 6" id="KW-0347">Helicase</keyword>
<keyword evidence="1" id="KW-0547">Nucleotide-binding</keyword>
<evidence type="ECO:0000256" key="3">
    <source>
        <dbReference type="ARBA" id="ARBA00022806"/>
    </source>
</evidence>
<accession>A0A8S5QD44</accession>
<feature type="domain" description="SF3 helicase" evidence="5">
    <location>
        <begin position="464"/>
        <end position="623"/>
    </location>
</feature>
<sequence>MIFDIFSSSLRGASSNCRYPEKKTIRNAEDLKEAAGFDHVAVEFKDSYRSRKNFIASDVVVMDCDNGDTDNPDDWVKPEMLKDMFPDTAFAVVPSRNNGKEKDGKSARPRFHVYFPIKKTTDERAYTQLKRRICRGWPFFDSAALDSARFLYGAPADSVLWHDGSETIEEMVVPPEKIGTIPKGQRNSTMSRFAGRVIKRYGPTDKAYGIFMDEAEKCDPPLEDEELGHIWQSALRFGKRVAAQEGYISPEKYNNDFGTVKPLKPSDYSDIGQAKVLVREYGSELKYTPATEYLRYDGKRWVESKQRAVGAMEEFLDLQLAEAQDALANAVKALKEGGVSAEDIRSGGKTLEKQIEKDLVKAYDDYLSALQYQKFILKRRDMKYVISALQAAKPMLEISYDDLDSDPFLLNCPDGTYDLRQGTSKKKEHNARDLITKITAAAPGDEGKEIWLDSVNRTFSGDQELIDYVQKIAGLCAIGQVELEALIISYGEGSNGKSTFWNTIAGVLGNYSGNISADTLTVNCRRNVKPELAEAKGKRLLIAAELEEGMRISTSVVKQLCSTDRIAAEKKYKDPASFTPSHTLVLYTNHLPRVGAMDAGIWRRLIVIPFLATITGEKDIKNYSQYLLAHASPYIMKWIMEGAEKAIQCGFNFDQPACVKKAISEYRAENDWMTHFIEDCCEEAPNGFVSSGKLYEEYRAFCNRTGEYVRTANEFIKTLEQRGYERRRKKDGRYILGLHLKVKEFLSEE</sequence>
<evidence type="ECO:0000256" key="4">
    <source>
        <dbReference type="ARBA" id="ARBA00022840"/>
    </source>
</evidence>
<dbReference type="Gene3D" id="3.40.50.300">
    <property type="entry name" value="P-loop containing nucleotide triphosphate hydrolases"/>
    <property type="match status" value="1"/>
</dbReference>
<dbReference type="EMBL" id="BK015631">
    <property type="protein sequence ID" value="DAE16771.1"/>
    <property type="molecule type" value="Genomic_DNA"/>
</dbReference>
<dbReference type="InterPro" id="IPR014820">
    <property type="entry name" value="PriCT_1"/>
</dbReference>
<dbReference type="InterPro" id="IPR004968">
    <property type="entry name" value="DNA_primase/NTPase_C"/>
</dbReference>
<organism evidence="6">
    <name type="scientific">Siphoviridae sp. ctVii20</name>
    <dbReference type="NCBI Taxonomy" id="2825533"/>
    <lineage>
        <taxon>Viruses</taxon>
        <taxon>Duplodnaviria</taxon>
        <taxon>Heunggongvirae</taxon>
        <taxon>Uroviricota</taxon>
        <taxon>Caudoviricetes</taxon>
    </lineage>
</organism>
<evidence type="ECO:0000259" key="5">
    <source>
        <dbReference type="PROSITE" id="PS51206"/>
    </source>
</evidence>
<dbReference type="PROSITE" id="PS51206">
    <property type="entry name" value="SF3_HELICASE_1"/>
    <property type="match status" value="1"/>
</dbReference>
<dbReference type="InterPro" id="IPR027417">
    <property type="entry name" value="P-loop_NTPase"/>
</dbReference>
<protein>
    <submittedName>
        <fullName evidence="6">DsDNA helicase</fullName>
    </submittedName>
</protein>